<proteinExistence type="predicted"/>
<dbReference type="EMBL" id="VSZQ01000023">
    <property type="protein sequence ID" value="TYR65421.1"/>
    <property type="molecule type" value="Genomic_DNA"/>
</dbReference>
<feature type="signal peptide" evidence="2">
    <location>
        <begin position="1"/>
        <end position="21"/>
    </location>
</feature>
<comment type="caution">
    <text evidence="4">The sequence shown here is derived from an EMBL/GenBank/DDBJ whole genome shotgun (WGS) entry which is preliminary data.</text>
</comment>
<keyword evidence="5" id="KW-1185">Reference proteome</keyword>
<evidence type="ECO:0000256" key="2">
    <source>
        <dbReference type="SAM" id="SignalP"/>
    </source>
</evidence>
<feature type="compositionally biased region" description="Low complexity" evidence="1">
    <location>
        <begin position="427"/>
        <end position="446"/>
    </location>
</feature>
<dbReference type="InterPro" id="IPR033803">
    <property type="entry name" value="CBD-like_Golvesin-Xly"/>
</dbReference>
<protein>
    <recommendedName>
        <fullName evidence="3">Golvesin/Xly CBD-like domain-containing protein</fullName>
    </recommendedName>
</protein>
<name>A0A5D4JJ77_9ACTN</name>
<dbReference type="Proteomes" id="UP000323242">
    <property type="component" value="Unassembled WGS sequence"/>
</dbReference>
<accession>A0A5D4JJ77</accession>
<evidence type="ECO:0000259" key="3">
    <source>
        <dbReference type="Pfam" id="PF25275"/>
    </source>
</evidence>
<evidence type="ECO:0000313" key="4">
    <source>
        <dbReference type="EMBL" id="TYR65421.1"/>
    </source>
</evidence>
<reference evidence="4 5" key="1">
    <citation type="submission" date="2019-08" db="EMBL/GenBank/DDBJ databases">
        <title>Draft genome for granaticin producer strain Streptomyces parvus C05.</title>
        <authorList>
            <person name="Gonzalez-Pimentel J.L."/>
        </authorList>
    </citation>
    <scope>NUCLEOTIDE SEQUENCE [LARGE SCALE GENOMIC DNA]</scope>
    <source>
        <strain evidence="4 5">C05</strain>
    </source>
</reference>
<dbReference type="InterPro" id="IPR023346">
    <property type="entry name" value="Lysozyme-like_dom_sf"/>
</dbReference>
<feature type="region of interest" description="Disordered" evidence="1">
    <location>
        <begin position="390"/>
        <end position="463"/>
    </location>
</feature>
<evidence type="ECO:0000313" key="5">
    <source>
        <dbReference type="Proteomes" id="UP000323242"/>
    </source>
</evidence>
<gene>
    <name evidence="4" type="ORF">FY004_06340</name>
</gene>
<feature type="domain" description="Golvesin/Xly CBD-like" evidence="3">
    <location>
        <begin position="949"/>
        <end position="1035"/>
    </location>
</feature>
<dbReference type="Pfam" id="PF25275">
    <property type="entry name" value="Golvesin_C"/>
    <property type="match status" value="1"/>
</dbReference>
<dbReference type="SUPFAM" id="SSF53955">
    <property type="entry name" value="Lysozyme-like"/>
    <property type="match status" value="1"/>
</dbReference>
<sequence length="1471" mass="158386">MPVVVALATALAVPLTMPTQAAEPQPPKGAAQYQMPKTVDVDNPEAVASEDRPPLLGSSYKQSADTAFATSGDGTGFHLLVADEADGYRWKTAATLSEPGFDTDTWVGQACLTASGNRAAVAYAPRTFTNKPELMARGAFAAVVDLTTGNVVKLPFQASLAYFNPGCGSGEQAVFTQLSYEGDQKQQTRLISVDASTGKARNPVAYAGQVTSAVPVMDGVVAAHGNKVVKAGAKGKLTEITRARTVPFELTVDAAGGLTYIDRTVTKSSTKASTSYAQHLSAEQLHAKRVKPATVASGPLTGWDLASTGRGTVFVTGKAATQGKLPPNVKNPGGISKGALLSSHGHAAVTTAWADGKDTRIRPEEAATERTVRTEVKLLGAKKTVTLDVRPGRYRVGGKKAEDQGKAVSPALPRPRKSAESAKPAAGDSTGTSTQTRSQSAADAADVPTEGTSERTCSVPRNDVKKQAFQPTPRQVEWAVNQAVVGKLDLYRGTDWKNTGTGGYTPQALFPPILLAGDPNGKLDTEDGDNDRWHIPSQILLGITAQESNMWQATRFAVPGVTANSLIGNYYGVDYSPDGEQLDPWRINWADADCGYGITQVTDGMRLPGHDQPTLSPLAQEAVALDYTANIAAGAQILSEKWNETYKAGMTVNNGHPQWIENWFFALWAYNSGFYSTADSSGHSGVGWTNNPANPLWKANRVPFLQHALDASRDDYSHAAQPQHWPYQEKVIGWAARPISAMFAPGDMQAGYRPAWWNSVIYRSMAKPPIDLFCDSSNSCDPGKISDNDSNDPGQGACTLDAGDKDSNPHWLHCWWNKAVEWKDCDSGAQCGYQVHRFNTSYLEQPDANSYPPRCSRGLPANALIIDDLPNGTTPAGSHDRSCGPVKSDGTFTFNFAEWNGTYPGKMDTHQIGAAYQNHFWFTHTRTPESHPSNANRMKVTGTWKLGQQITAHGGQAKVYAHIPDHGAQTTKAEYRIKHAHGTTVKAVSQEANQSNKWVDLGAYRFNKTVPEVSLDNFNGGDGSKDIAYDAIAFVPGDYDGLNDIVFPEADPNAPDVNFITTQDPKEVQAGAALKSSKAAAPGGQKCVSGADGINWCGSYIPLDKKKAASLKTAKRASAAAAAGPVGWCANVSGAAMQTRTEGCLRGLLPLTASRNGVPIGNATMKVIQEINLNPKSNEFTTWTELSLVSMQGISSTTLTSFAEDCWPTGDCTESNGPWVGSTTWVPGDTHVATRTNTYTWNKTTGSESKLDFTWNTSWSTPNASVQATQQWSNNAFDVRCDNKVGGNTGCVFPKYTPTLQMNTKKYPAAAAYYWVLMEKLATHPGSEQHAKPLHRLADETKAKDNRDKMCMLAVAEWNPHPNADGTSCDEYPFAKSRESGGMTLTSGKHCAQFYADKQPNGSWMLELDNNYPYPTWNEICGRAAVPTKQNTDAGGDLGRFTSEIRLLDRDAYFVQTGFEYCNIESVCNIS</sequence>
<organism evidence="4 5">
    <name type="scientific">Streptomyces parvus</name>
    <dbReference type="NCBI Taxonomy" id="66428"/>
    <lineage>
        <taxon>Bacteria</taxon>
        <taxon>Bacillati</taxon>
        <taxon>Actinomycetota</taxon>
        <taxon>Actinomycetes</taxon>
        <taxon>Kitasatosporales</taxon>
        <taxon>Streptomycetaceae</taxon>
        <taxon>Streptomyces</taxon>
    </lineage>
</organism>
<evidence type="ECO:0000256" key="1">
    <source>
        <dbReference type="SAM" id="MobiDB-lite"/>
    </source>
</evidence>
<feature type="chain" id="PRO_5022810381" description="Golvesin/Xly CBD-like domain-containing protein" evidence="2">
    <location>
        <begin position="22"/>
        <end position="1471"/>
    </location>
</feature>
<keyword evidence="2" id="KW-0732">Signal</keyword>